<dbReference type="Proteomes" id="UP000079169">
    <property type="component" value="Unplaced"/>
</dbReference>
<dbReference type="GeneID" id="103507753"/>
<dbReference type="InterPro" id="IPR036213">
    <property type="entry name" value="Calpain_III_sf"/>
</dbReference>
<dbReference type="AlphaFoldDB" id="A0A1S4EA26"/>
<protein>
    <submittedName>
        <fullName evidence="3">Uncharacterized protein LOC103507753</fullName>
    </submittedName>
</protein>
<reference evidence="3" key="1">
    <citation type="submission" date="2025-08" db="UniProtKB">
        <authorList>
            <consortium name="RefSeq"/>
        </authorList>
    </citation>
    <scope>IDENTIFICATION</scope>
</reference>
<sequence length="117" mass="13021">MGCTPAKPHSHTNERFVNALVYHIHSSAPPKSSDANQIKIIQEDIVDHLEDSKSNTPTQDFDAKGWLQRAQQTMNCVRERGHWIAGLTGGGCRNNVEMFALNPQYQMTVLSPGKMST</sequence>
<accession>A0A1S4EA26</accession>
<dbReference type="SUPFAM" id="SSF49758">
    <property type="entry name" value="Calpain large subunit, middle domain (domain III)"/>
    <property type="match status" value="1"/>
</dbReference>
<dbReference type="RefSeq" id="XP_026678342.1">
    <property type="nucleotide sequence ID" value="XM_026822541.1"/>
</dbReference>
<dbReference type="Gene3D" id="2.60.120.380">
    <property type="match status" value="1"/>
</dbReference>
<proteinExistence type="predicted"/>
<evidence type="ECO:0000259" key="1">
    <source>
        <dbReference type="Pfam" id="PF01067"/>
    </source>
</evidence>
<evidence type="ECO:0000313" key="2">
    <source>
        <dbReference type="Proteomes" id="UP000079169"/>
    </source>
</evidence>
<keyword evidence="2" id="KW-1185">Reference proteome</keyword>
<name>A0A1S4EA26_DIACI</name>
<feature type="domain" description="Peptidase C2 calpain large subunit" evidence="1">
    <location>
        <begin position="80"/>
        <end position="111"/>
    </location>
</feature>
<evidence type="ECO:0000313" key="3">
    <source>
        <dbReference type="RefSeq" id="XP_026678342.1"/>
    </source>
</evidence>
<dbReference type="PaxDb" id="121845-A0A1S4EA26"/>
<gene>
    <name evidence="3" type="primary">LOC103507753</name>
</gene>
<dbReference type="KEGG" id="dci:103507753"/>
<organism evidence="2 3">
    <name type="scientific">Diaphorina citri</name>
    <name type="common">Asian citrus psyllid</name>
    <dbReference type="NCBI Taxonomy" id="121845"/>
    <lineage>
        <taxon>Eukaryota</taxon>
        <taxon>Metazoa</taxon>
        <taxon>Ecdysozoa</taxon>
        <taxon>Arthropoda</taxon>
        <taxon>Hexapoda</taxon>
        <taxon>Insecta</taxon>
        <taxon>Pterygota</taxon>
        <taxon>Neoptera</taxon>
        <taxon>Paraneoptera</taxon>
        <taxon>Hemiptera</taxon>
        <taxon>Sternorrhyncha</taxon>
        <taxon>Psylloidea</taxon>
        <taxon>Psyllidae</taxon>
        <taxon>Diaphorininae</taxon>
        <taxon>Diaphorina</taxon>
    </lineage>
</organism>
<dbReference type="Pfam" id="PF01067">
    <property type="entry name" value="Calpain_III"/>
    <property type="match status" value="1"/>
</dbReference>
<dbReference type="InterPro" id="IPR022682">
    <property type="entry name" value="Calpain_domain_III"/>
</dbReference>